<protein>
    <submittedName>
        <fullName evidence="2">Uncharacterized protein</fullName>
    </submittedName>
</protein>
<dbReference type="AlphaFoldDB" id="A0A9N8DUH8"/>
<evidence type="ECO:0000313" key="2">
    <source>
        <dbReference type="EMBL" id="CAB9507046.1"/>
    </source>
</evidence>
<feature type="region of interest" description="Disordered" evidence="1">
    <location>
        <begin position="1"/>
        <end position="61"/>
    </location>
</feature>
<gene>
    <name evidence="2" type="ORF">SEMRO_290_G109260.1</name>
</gene>
<name>A0A9N8DUH8_9STRA</name>
<accession>A0A9N8DUH8</accession>
<dbReference type="Proteomes" id="UP001153069">
    <property type="component" value="Unassembled WGS sequence"/>
</dbReference>
<feature type="region of interest" description="Disordered" evidence="1">
    <location>
        <begin position="84"/>
        <end position="112"/>
    </location>
</feature>
<feature type="compositionally biased region" description="Polar residues" evidence="1">
    <location>
        <begin position="43"/>
        <end position="53"/>
    </location>
</feature>
<organism evidence="2 3">
    <name type="scientific">Seminavis robusta</name>
    <dbReference type="NCBI Taxonomy" id="568900"/>
    <lineage>
        <taxon>Eukaryota</taxon>
        <taxon>Sar</taxon>
        <taxon>Stramenopiles</taxon>
        <taxon>Ochrophyta</taxon>
        <taxon>Bacillariophyta</taxon>
        <taxon>Bacillariophyceae</taxon>
        <taxon>Bacillariophycidae</taxon>
        <taxon>Naviculales</taxon>
        <taxon>Naviculaceae</taxon>
        <taxon>Seminavis</taxon>
    </lineage>
</organism>
<dbReference type="EMBL" id="CAICTM010000289">
    <property type="protein sequence ID" value="CAB9507046.1"/>
    <property type="molecule type" value="Genomic_DNA"/>
</dbReference>
<sequence length="112" mass="12098">MTVEGTCRSSTTINKSPPRKQRSNVSNDGSSNGRKSRNKSVRGSKSLSPKRSTSGGGLDSHQVIDMLEQMAVADDTKADAYFQLLKNSDGRPSSRRTSRSPKRSNTKTPLAA</sequence>
<proteinExistence type="predicted"/>
<evidence type="ECO:0000313" key="3">
    <source>
        <dbReference type="Proteomes" id="UP001153069"/>
    </source>
</evidence>
<feature type="compositionally biased region" description="Basic residues" evidence="1">
    <location>
        <begin position="93"/>
        <end position="105"/>
    </location>
</feature>
<evidence type="ECO:0000256" key="1">
    <source>
        <dbReference type="SAM" id="MobiDB-lite"/>
    </source>
</evidence>
<comment type="caution">
    <text evidence="2">The sequence shown here is derived from an EMBL/GenBank/DDBJ whole genome shotgun (WGS) entry which is preliminary data.</text>
</comment>
<feature type="compositionally biased region" description="Polar residues" evidence="1">
    <location>
        <begin position="23"/>
        <end position="33"/>
    </location>
</feature>
<reference evidence="2" key="1">
    <citation type="submission" date="2020-06" db="EMBL/GenBank/DDBJ databases">
        <authorList>
            <consortium name="Plant Systems Biology data submission"/>
        </authorList>
    </citation>
    <scope>NUCLEOTIDE SEQUENCE</scope>
    <source>
        <strain evidence="2">D6</strain>
    </source>
</reference>
<keyword evidence="3" id="KW-1185">Reference proteome</keyword>